<keyword evidence="5 6" id="KW-0472">Membrane</keyword>
<dbReference type="GO" id="GO:0022857">
    <property type="term" value="F:transmembrane transporter activity"/>
    <property type="evidence" value="ECO:0007669"/>
    <property type="project" value="InterPro"/>
</dbReference>
<dbReference type="Pfam" id="PF02653">
    <property type="entry name" value="BPD_transp_2"/>
    <property type="match status" value="1"/>
</dbReference>
<feature type="transmembrane region" description="Helical" evidence="6">
    <location>
        <begin position="12"/>
        <end position="35"/>
    </location>
</feature>
<accession>A0A0J9ESG2</accession>
<sequence>MNSNKRINLLVDLVKLALIILIACVLVSVIVLVVSDDPWTAISSFFLGPFTSLRRVGNIIEAASPLMFTALAVIIIFGSGQFSMIAEGSFFIGITGAMIVAIACKLPGGIHPAAAILFGGFCGALVALVPAFLKMKWNVSELVTSIMFNYVVQFFAIYMVSYHFREVSSSSLASLEFEKTSKLPVVLDGTRIHAGVVLGIVLCVLVWFFLYRTSLGTKLRITGDNPLFAKYTGLKVTGLMVAAQVIAGAIAGMGGGAELLGMYNRFKWTTTPGYGWTGIVVALLARSNPLLVPLAAAFIGYLNVGADIMARSSDVGREVVDIIQGVMMFLIAADALLKGWRQHLIVKAAKAEEKEAMQA</sequence>
<feature type="transmembrane region" description="Helical" evidence="6">
    <location>
        <begin position="232"/>
        <end position="254"/>
    </location>
</feature>
<feature type="transmembrane region" description="Helical" evidence="6">
    <location>
        <begin position="145"/>
        <end position="164"/>
    </location>
</feature>
<dbReference type="GO" id="GO:0005886">
    <property type="term" value="C:plasma membrane"/>
    <property type="evidence" value="ECO:0007669"/>
    <property type="project" value="UniProtKB-SubCell"/>
</dbReference>
<dbReference type="AlphaFoldDB" id="A0A0J9ESG2"/>
<evidence type="ECO:0000313" key="8">
    <source>
        <dbReference type="Proteomes" id="UP000037392"/>
    </source>
</evidence>
<dbReference type="CDD" id="cd06580">
    <property type="entry name" value="TM_PBP1_transp_TpRbsC_like"/>
    <property type="match status" value="1"/>
</dbReference>
<comment type="subcellular location">
    <subcellularLocation>
        <location evidence="1">Cell membrane</location>
        <topology evidence="1">Multi-pass membrane protein</topology>
    </subcellularLocation>
</comment>
<feature type="transmembrane region" description="Helical" evidence="6">
    <location>
        <begin position="90"/>
        <end position="108"/>
    </location>
</feature>
<evidence type="ECO:0000256" key="1">
    <source>
        <dbReference type="ARBA" id="ARBA00004651"/>
    </source>
</evidence>
<dbReference type="OrthoDB" id="45037at2"/>
<dbReference type="InterPro" id="IPR001851">
    <property type="entry name" value="ABC_transp_permease"/>
</dbReference>
<dbReference type="PANTHER" id="PTHR47089:SF1">
    <property type="entry name" value="GUANOSINE ABC TRANSPORTER PERMEASE PROTEIN NUPP"/>
    <property type="match status" value="1"/>
</dbReference>
<evidence type="ECO:0000313" key="7">
    <source>
        <dbReference type="EMBL" id="KMW18735.1"/>
    </source>
</evidence>
<feature type="transmembrane region" description="Helical" evidence="6">
    <location>
        <begin position="55"/>
        <end position="78"/>
    </location>
</feature>
<feature type="transmembrane region" description="Helical" evidence="6">
    <location>
        <begin position="192"/>
        <end position="211"/>
    </location>
</feature>
<evidence type="ECO:0000256" key="6">
    <source>
        <dbReference type="SAM" id="Phobius"/>
    </source>
</evidence>
<dbReference type="RefSeq" id="WP_007865321.1">
    <property type="nucleotide sequence ID" value="NZ_KQ235878.1"/>
</dbReference>
<organism evidence="7 8">
    <name type="scientific">[Clostridium] citroniae WAL-19142</name>
    <dbReference type="NCBI Taxonomy" id="742734"/>
    <lineage>
        <taxon>Bacteria</taxon>
        <taxon>Bacillati</taxon>
        <taxon>Bacillota</taxon>
        <taxon>Clostridia</taxon>
        <taxon>Lachnospirales</taxon>
        <taxon>Lachnospiraceae</taxon>
        <taxon>Enterocloster</taxon>
    </lineage>
</organism>
<dbReference type="PANTHER" id="PTHR47089">
    <property type="entry name" value="ABC TRANSPORTER, PERMEASE PROTEIN"/>
    <property type="match status" value="1"/>
</dbReference>
<evidence type="ECO:0008006" key="9">
    <source>
        <dbReference type="Google" id="ProtNLM"/>
    </source>
</evidence>
<dbReference type="PATRIC" id="fig|742734.4.peg.3041"/>
<feature type="transmembrane region" description="Helical" evidence="6">
    <location>
        <begin position="322"/>
        <end position="340"/>
    </location>
</feature>
<feature type="transmembrane region" description="Helical" evidence="6">
    <location>
        <begin position="114"/>
        <end position="133"/>
    </location>
</feature>
<feature type="transmembrane region" description="Helical" evidence="6">
    <location>
        <begin position="290"/>
        <end position="310"/>
    </location>
</feature>
<dbReference type="EMBL" id="ADLK01000022">
    <property type="protein sequence ID" value="KMW18735.1"/>
    <property type="molecule type" value="Genomic_DNA"/>
</dbReference>
<reference evidence="7 8" key="1">
    <citation type="submission" date="2011-04" db="EMBL/GenBank/DDBJ databases">
        <title>The Genome Sequence of Clostridium citroniae WAL-19142.</title>
        <authorList>
            <consortium name="The Broad Institute Genome Sequencing Platform"/>
            <person name="Earl A."/>
            <person name="Ward D."/>
            <person name="Feldgarden M."/>
            <person name="Gevers D."/>
            <person name="Warren Y.A."/>
            <person name="Tyrrell K.L."/>
            <person name="Citron D.M."/>
            <person name="Goldstein E.J."/>
            <person name="Daigneault M."/>
            <person name="Allen-Vercoe E."/>
            <person name="Young S.K."/>
            <person name="Zeng Q."/>
            <person name="Gargeya S."/>
            <person name="Fitzgerald M."/>
            <person name="Haas B."/>
            <person name="Abouelleil A."/>
            <person name="Alvarado L."/>
            <person name="Arachchi H.M."/>
            <person name="Berlin A."/>
            <person name="Brown A."/>
            <person name="Chapman S.B."/>
            <person name="Chen Z."/>
            <person name="Dunbar C."/>
            <person name="Freedman E."/>
            <person name="Gearin G."/>
            <person name="Gellesch M."/>
            <person name="Goldberg J."/>
            <person name="Griggs A."/>
            <person name="Gujja S."/>
            <person name="Heilman E.R."/>
            <person name="Heiman D."/>
            <person name="Howarth C."/>
            <person name="Larson L."/>
            <person name="Lui A."/>
            <person name="MacDonald P.J."/>
            <person name="Mehta T."/>
            <person name="Montmayeur A."/>
            <person name="Murphy C."/>
            <person name="Neiman D."/>
            <person name="Pearson M."/>
            <person name="Priest M."/>
            <person name="Roberts A."/>
            <person name="Saif S."/>
            <person name="Shea T."/>
            <person name="Shenoy N."/>
            <person name="Sisk P."/>
            <person name="Stolte C."/>
            <person name="Sykes S."/>
            <person name="White J."/>
            <person name="Yandava C."/>
            <person name="Wortman J."/>
            <person name="Nusbaum C."/>
            <person name="Birren B."/>
        </authorList>
    </citation>
    <scope>NUCLEOTIDE SEQUENCE [LARGE SCALE GENOMIC DNA]</scope>
    <source>
        <strain evidence="7 8">WAL-19142</strain>
    </source>
</reference>
<evidence type="ECO:0000256" key="2">
    <source>
        <dbReference type="ARBA" id="ARBA00022475"/>
    </source>
</evidence>
<evidence type="ECO:0000256" key="5">
    <source>
        <dbReference type="ARBA" id="ARBA00023136"/>
    </source>
</evidence>
<proteinExistence type="predicted"/>
<keyword evidence="2" id="KW-1003">Cell membrane</keyword>
<dbReference type="GeneID" id="93163330"/>
<comment type="caution">
    <text evidence="7">The sequence shown here is derived from an EMBL/GenBank/DDBJ whole genome shotgun (WGS) entry which is preliminary data.</text>
</comment>
<feature type="transmembrane region" description="Helical" evidence="6">
    <location>
        <begin position="266"/>
        <end position="285"/>
    </location>
</feature>
<name>A0A0J9ESG2_9FIRM</name>
<gene>
    <name evidence="7" type="ORF">HMPREF9470_02839</name>
</gene>
<keyword evidence="3 6" id="KW-0812">Transmembrane</keyword>
<dbReference type="Proteomes" id="UP000037392">
    <property type="component" value="Unassembled WGS sequence"/>
</dbReference>
<evidence type="ECO:0000256" key="4">
    <source>
        <dbReference type="ARBA" id="ARBA00022989"/>
    </source>
</evidence>
<keyword evidence="4 6" id="KW-1133">Transmembrane helix</keyword>
<evidence type="ECO:0000256" key="3">
    <source>
        <dbReference type="ARBA" id="ARBA00022692"/>
    </source>
</evidence>
<protein>
    <recommendedName>
        <fullName evidence="9">ABC transporter permease</fullName>
    </recommendedName>
</protein>